<proteinExistence type="predicted"/>
<reference evidence="3 4" key="1">
    <citation type="journal article" date="2013" name="BMC Genomics">
        <title>The genome and transcriptome of the pine saprophyte Ophiostoma piceae, and a comparison with the bark beetle-associated pine pathogen Grosmannia clavigera.</title>
        <authorList>
            <person name="Haridas S."/>
            <person name="Wang Y."/>
            <person name="Lim L."/>
            <person name="Massoumi Alamouti S."/>
            <person name="Jackman S."/>
            <person name="Docking R."/>
            <person name="Robertson G."/>
            <person name="Birol I."/>
            <person name="Bohlmann J."/>
            <person name="Breuil C."/>
        </authorList>
    </citation>
    <scope>NUCLEOTIDE SEQUENCE [LARGE SCALE GENOMIC DNA]</scope>
    <source>
        <strain evidence="3 4">UAMH 11346</strain>
    </source>
</reference>
<dbReference type="GO" id="GO:0043456">
    <property type="term" value="P:regulation of pentose-phosphate shunt"/>
    <property type="evidence" value="ECO:0007669"/>
    <property type="project" value="TreeGrafter"/>
</dbReference>
<evidence type="ECO:0000256" key="1">
    <source>
        <dbReference type="ARBA" id="ARBA00022801"/>
    </source>
</evidence>
<dbReference type="STRING" id="1262450.S3D4F0"/>
<dbReference type="InterPro" id="IPR051695">
    <property type="entry name" value="Phosphoglycerate_Mutase"/>
</dbReference>
<name>S3D4F0_OPHP1</name>
<dbReference type="GO" id="GO:0045820">
    <property type="term" value="P:negative regulation of glycolytic process"/>
    <property type="evidence" value="ECO:0007669"/>
    <property type="project" value="TreeGrafter"/>
</dbReference>
<dbReference type="VEuPathDB" id="FungiDB:F503_01033"/>
<evidence type="ECO:0000256" key="2">
    <source>
        <dbReference type="PIRSR" id="PIRSR613078-2"/>
    </source>
</evidence>
<feature type="binding site" evidence="2">
    <location>
        <begin position="7"/>
        <end position="14"/>
    </location>
    <ligand>
        <name>substrate</name>
    </ligand>
</feature>
<dbReference type="PANTHER" id="PTHR46517:SF1">
    <property type="entry name" value="FRUCTOSE-2,6-BISPHOSPHATASE TIGAR"/>
    <property type="match status" value="1"/>
</dbReference>
<dbReference type="Gene3D" id="3.40.50.1240">
    <property type="entry name" value="Phosphoglycerate mutase-like"/>
    <property type="match status" value="1"/>
</dbReference>
<dbReference type="CDD" id="cd07067">
    <property type="entry name" value="HP_PGM_like"/>
    <property type="match status" value="1"/>
</dbReference>
<dbReference type="HOGENOM" id="CLU_033323_0_0_1"/>
<accession>S3D4F0</accession>
<dbReference type="GO" id="GO:0004331">
    <property type="term" value="F:fructose-2,6-bisphosphate 2-phosphatase activity"/>
    <property type="evidence" value="ECO:0007669"/>
    <property type="project" value="TreeGrafter"/>
</dbReference>
<feature type="binding site" evidence="2">
    <location>
        <position position="66"/>
    </location>
    <ligand>
        <name>substrate</name>
    </ligand>
</feature>
<dbReference type="EMBL" id="KE148149">
    <property type="protein sequence ID" value="EPE08250.1"/>
    <property type="molecule type" value="Genomic_DNA"/>
</dbReference>
<dbReference type="PROSITE" id="PS00175">
    <property type="entry name" value="PG_MUTASE"/>
    <property type="match status" value="1"/>
</dbReference>
<dbReference type="eggNOG" id="KOG0235">
    <property type="taxonomic scope" value="Eukaryota"/>
</dbReference>
<dbReference type="Proteomes" id="UP000016923">
    <property type="component" value="Unassembled WGS sequence"/>
</dbReference>
<dbReference type="PANTHER" id="PTHR46517">
    <property type="entry name" value="FRUCTOSE-2,6-BISPHOSPHATASE TIGAR"/>
    <property type="match status" value="1"/>
</dbReference>
<dbReference type="SMART" id="SM00855">
    <property type="entry name" value="PGAM"/>
    <property type="match status" value="1"/>
</dbReference>
<dbReference type="InterPro" id="IPR013078">
    <property type="entry name" value="His_Pase_superF_clade-1"/>
</dbReference>
<dbReference type="AlphaFoldDB" id="S3D4F0"/>
<dbReference type="SUPFAM" id="SSF53254">
    <property type="entry name" value="Phosphoglycerate mutase-like"/>
    <property type="match status" value="1"/>
</dbReference>
<evidence type="ECO:0000313" key="4">
    <source>
        <dbReference type="Proteomes" id="UP000016923"/>
    </source>
</evidence>
<dbReference type="InterPro" id="IPR001345">
    <property type="entry name" value="PG/BPGM_mutase_AS"/>
</dbReference>
<dbReference type="Pfam" id="PF00300">
    <property type="entry name" value="His_Phos_1"/>
    <property type="match status" value="1"/>
</dbReference>
<sequence>MRLFLVRHGESVDNVAGLYAGSRDSTLTSHGVLQTRRLGSHLVATPSSSGPDSIVITNLFSSDLQRAFLTASAILDAQQRKGVEETRVATEVVKLVGIRERDFRSGEGVRIAGGSRDAFADAESREEMQVRVTRFIDDHLHPLFIEEGDVDGRAIVVVSHGIILNVILTALLQRYAPSELSRLLPPDLPGGSKLRGPPKLHISWSNTGYIDISVSVVRDKKDMDGGDQHDENEGSEYGPASVRMRVLAVNCIDHLAGLKKTRGGIGSAKFDAKQKTMDAFFAPAAKRQKRQED</sequence>
<protein>
    <submittedName>
        <fullName evidence="3">Phosphoglycerate mutase</fullName>
    </submittedName>
</protein>
<dbReference type="OMA" id="DFNRHEH"/>
<keyword evidence="1" id="KW-0378">Hydrolase</keyword>
<dbReference type="GO" id="GO:0005829">
    <property type="term" value="C:cytosol"/>
    <property type="evidence" value="ECO:0007669"/>
    <property type="project" value="TreeGrafter"/>
</dbReference>
<evidence type="ECO:0000313" key="3">
    <source>
        <dbReference type="EMBL" id="EPE08250.1"/>
    </source>
</evidence>
<dbReference type="InterPro" id="IPR029033">
    <property type="entry name" value="His_PPase_superfam"/>
</dbReference>
<dbReference type="OrthoDB" id="354304at2759"/>
<organism evidence="3 4">
    <name type="scientific">Ophiostoma piceae (strain UAMH 11346)</name>
    <name type="common">Sap stain fungus</name>
    <dbReference type="NCBI Taxonomy" id="1262450"/>
    <lineage>
        <taxon>Eukaryota</taxon>
        <taxon>Fungi</taxon>
        <taxon>Dikarya</taxon>
        <taxon>Ascomycota</taxon>
        <taxon>Pezizomycotina</taxon>
        <taxon>Sordariomycetes</taxon>
        <taxon>Sordariomycetidae</taxon>
        <taxon>Ophiostomatales</taxon>
        <taxon>Ophiostomataceae</taxon>
        <taxon>Ophiostoma</taxon>
    </lineage>
</organism>
<keyword evidence="4" id="KW-1185">Reference proteome</keyword>
<gene>
    <name evidence="3" type="ORF">F503_01033</name>
</gene>